<protein>
    <recommendedName>
        <fullName evidence="7 12">Adenine phosphoribosyltransferase</fullName>
        <shortName evidence="12">APRT</shortName>
        <ecNumber evidence="7 12">2.4.2.7</ecNumber>
    </recommendedName>
</protein>
<keyword evidence="10 12" id="KW-0808">Transferase</keyword>
<evidence type="ECO:0000256" key="6">
    <source>
        <dbReference type="ARBA" id="ARBA00011738"/>
    </source>
</evidence>
<comment type="similarity">
    <text evidence="5 12">Belongs to the purine/pyrimidine phosphoribosyltransferase family.</text>
</comment>
<evidence type="ECO:0000256" key="12">
    <source>
        <dbReference type="HAMAP-Rule" id="MF_00004"/>
    </source>
</evidence>
<gene>
    <name evidence="12" type="primary">apt</name>
    <name evidence="14" type="ORF">HNQ39_004542</name>
</gene>
<dbReference type="GO" id="GO:0005737">
    <property type="term" value="C:cytoplasm"/>
    <property type="evidence" value="ECO:0007669"/>
    <property type="project" value="UniProtKB-SubCell"/>
</dbReference>
<evidence type="ECO:0000256" key="7">
    <source>
        <dbReference type="ARBA" id="ARBA00011893"/>
    </source>
</evidence>
<evidence type="ECO:0000256" key="3">
    <source>
        <dbReference type="ARBA" id="ARBA00004496"/>
    </source>
</evidence>
<evidence type="ECO:0000256" key="1">
    <source>
        <dbReference type="ARBA" id="ARBA00000868"/>
    </source>
</evidence>
<dbReference type="GO" id="GO:0006168">
    <property type="term" value="P:adenine salvage"/>
    <property type="evidence" value="ECO:0007669"/>
    <property type="project" value="InterPro"/>
</dbReference>
<comment type="function">
    <text evidence="2 12">Catalyzes a salvage reaction resulting in the formation of AMP, that is energically less costly than de novo synthesis.</text>
</comment>
<dbReference type="EC" id="2.4.2.7" evidence="7 12"/>
<comment type="catalytic activity">
    <reaction evidence="1 12">
        <text>AMP + diphosphate = 5-phospho-alpha-D-ribose 1-diphosphate + adenine</text>
        <dbReference type="Rhea" id="RHEA:16609"/>
        <dbReference type="ChEBI" id="CHEBI:16708"/>
        <dbReference type="ChEBI" id="CHEBI:33019"/>
        <dbReference type="ChEBI" id="CHEBI:58017"/>
        <dbReference type="ChEBI" id="CHEBI:456215"/>
        <dbReference type="EC" id="2.4.2.7"/>
    </reaction>
</comment>
<dbReference type="NCBIfam" id="NF002634">
    <property type="entry name" value="PRK02304.1-3"/>
    <property type="match status" value="1"/>
</dbReference>
<dbReference type="GO" id="GO:0016208">
    <property type="term" value="F:AMP binding"/>
    <property type="evidence" value="ECO:0007669"/>
    <property type="project" value="TreeGrafter"/>
</dbReference>
<dbReference type="HAMAP" id="MF_00004">
    <property type="entry name" value="Aden_phosphoribosyltr"/>
    <property type="match status" value="1"/>
</dbReference>
<dbReference type="GO" id="GO:0044209">
    <property type="term" value="P:AMP salvage"/>
    <property type="evidence" value="ECO:0007669"/>
    <property type="project" value="UniProtKB-UniRule"/>
</dbReference>
<keyword evidence="11 12" id="KW-0660">Purine salvage</keyword>
<dbReference type="Gene3D" id="3.40.50.2020">
    <property type="match status" value="1"/>
</dbReference>
<dbReference type="EMBL" id="JACHGW010000004">
    <property type="protein sequence ID" value="MBB6052721.1"/>
    <property type="molecule type" value="Genomic_DNA"/>
</dbReference>
<dbReference type="GO" id="GO:0006166">
    <property type="term" value="P:purine ribonucleoside salvage"/>
    <property type="evidence" value="ECO:0007669"/>
    <property type="project" value="UniProtKB-UniRule"/>
</dbReference>
<evidence type="ECO:0000313" key="14">
    <source>
        <dbReference type="EMBL" id="MBB6052721.1"/>
    </source>
</evidence>
<evidence type="ECO:0000256" key="5">
    <source>
        <dbReference type="ARBA" id="ARBA00008391"/>
    </source>
</evidence>
<evidence type="ECO:0000313" key="15">
    <source>
        <dbReference type="Proteomes" id="UP000520814"/>
    </source>
</evidence>
<dbReference type="SUPFAM" id="SSF53271">
    <property type="entry name" value="PRTase-like"/>
    <property type="match status" value="1"/>
</dbReference>
<organism evidence="14 15">
    <name type="scientific">Armatimonas rosea</name>
    <dbReference type="NCBI Taxonomy" id="685828"/>
    <lineage>
        <taxon>Bacteria</taxon>
        <taxon>Bacillati</taxon>
        <taxon>Armatimonadota</taxon>
        <taxon>Armatimonadia</taxon>
        <taxon>Armatimonadales</taxon>
        <taxon>Armatimonadaceae</taxon>
        <taxon>Armatimonas</taxon>
    </lineage>
</organism>
<evidence type="ECO:0000259" key="13">
    <source>
        <dbReference type="Pfam" id="PF00156"/>
    </source>
</evidence>
<dbReference type="InterPro" id="IPR000836">
    <property type="entry name" value="PRTase_dom"/>
</dbReference>
<evidence type="ECO:0000256" key="11">
    <source>
        <dbReference type="ARBA" id="ARBA00022726"/>
    </source>
</evidence>
<dbReference type="PANTHER" id="PTHR32315:SF3">
    <property type="entry name" value="ADENINE PHOSPHORIBOSYLTRANSFERASE"/>
    <property type="match status" value="1"/>
</dbReference>
<keyword evidence="15" id="KW-1185">Reference proteome</keyword>
<evidence type="ECO:0000256" key="8">
    <source>
        <dbReference type="ARBA" id="ARBA00022490"/>
    </source>
</evidence>
<dbReference type="NCBIfam" id="TIGR01090">
    <property type="entry name" value="apt"/>
    <property type="match status" value="1"/>
</dbReference>
<comment type="subunit">
    <text evidence="6 12">Homodimer.</text>
</comment>
<reference evidence="14 15" key="1">
    <citation type="submission" date="2020-08" db="EMBL/GenBank/DDBJ databases">
        <title>Genomic Encyclopedia of Type Strains, Phase IV (KMG-IV): sequencing the most valuable type-strain genomes for metagenomic binning, comparative biology and taxonomic classification.</title>
        <authorList>
            <person name="Goeker M."/>
        </authorList>
    </citation>
    <scope>NUCLEOTIDE SEQUENCE [LARGE SCALE GENOMIC DNA]</scope>
    <source>
        <strain evidence="14 15">DSM 23562</strain>
    </source>
</reference>
<accession>A0A7W9STU3</accession>
<dbReference type="InterPro" id="IPR005764">
    <property type="entry name" value="Ade_phspho_trans"/>
</dbReference>
<dbReference type="RefSeq" id="WP_184202291.1">
    <property type="nucleotide sequence ID" value="NZ_JACHGW010000004.1"/>
</dbReference>
<evidence type="ECO:0000256" key="10">
    <source>
        <dbReference type="ARBA" id="ARBA00022679"/>
    </source>
</evidence>
<dbReference type="UniPathway" id="UPA00588">
    <property type="reaction ID" value="UER00646"/>
</dbReference>
<dbReference type="CDD" id="cd06223">
    <property type="entry name" value="PRTases_typeI"/>
    <property type="match status" value="1"/>
</dbReference>
<comment type="pathway">
    <text evidence="4 12">Purine metabolism; AMP biosynthesis via salvage pathway; AMP from adenine: step 1/1.</text>
</comment>
<dbReference type="GO" id="GO:0002055">
    <property type="term" value="F:adenine binding"/>
    <property type="evidence" value="ECO:0007669"/>
    <property type="project" value="TreeGrafter"/>
</dbReference>
<dbReference type="PANTHER" id="PTHR32315">
    <property type="entry name" value="ADENINE PHOSPHORIBOSYLTRANSFERASE"/>
    <property type="match status" value="1"/>
</dbReference>
<evidence type="ECO:0000256" key="9">
    <source>
        <dbReference type="ARBA" id="ARBA00022676"/>
    </source>
</evidence>
<evidence type="ECO:0000256" key="2">
    <source>
        <dbReference type="ARBA" id="ARBA00003968"/>
    </source>
</evidence>
<comment type="caution">
    <text evidence="14">The sequence shown here is derived from an EMBL/GenBank/DDBJ whole genome shotgun (WGS) entry which is preliminary data.</text>
</comment>
<dbReference type="GO" id="GO:0003999">
    <property type="term" value="F:adenine phosphoribosyltransferase activity"/>
    <property type="evidence" value="ECO:0007669"/>
    <property type="project" value="UniProtKB-UniRule"/>
</dbReference>
<dbReference type="AlphaFoldDB" id="A0A7W9STU3"/>
<evidence type="ECO:0000256" key="4">
    <source>
        <dbReference type="ARBA" id="ARBA00004659"/>
    </source>
</evidence>
<dbReference type="Pfam" id="PF00156">
    <property type="entry name" value="Pribosyltran"/>
    <property type="match status" value="1"/>
</dbReference>
<proteinExistence type="inferred from homology"/>
<dbReference type="InterPro" id="IPR050054">
    <property type="entry name" value="UPRTase/APRTase"/>
</dbReference>
<dbReference type="FunFam" id="3.40.50.2020:FF:000004">
    <property type="entry name" value="Adenine phosphoribosyltransferase"/>
    <property type="match status" value="1"/>
</dbReference>
<keyword evidence="9 12" id="KW-0328">Glycosyltransferase</keyword>
<dbReference type="InterPro" id="IPR029057">
    <property type="entry name" value="PRTase-like"/>
</dbReference>
<dbReference type="Proteomes" id="UP000520814">
    <property type="component" value="Unassembled WGS sequence"/>
</dbReference>
<comment type="subcellular location">
    <subcellularLocation>
        <location evidence="3 12">Cytoplasm</location>
    </subcellularLocation>
</comment>
<dbReference type="NCBIfam" id="NF002636">
    <property type="entry name" value="PRK02304.1-5"/>
    <property type="match status" value="1"/>
</dbReference>
<keyword evidence="8 12" id="KW-0963">Cytoplasm</keyword>
<name>A0A7W9STU3_ARMRO</name>
<feature type="domain" description="Phosphoribosyltransferase" evidence="13">
    <location>
        <begin position="33"/>
        <end position="148"/>
    </location>
</feature>
<sequence>MKAATLIRDIPDFPQPGIMFKDITPVLADPVAFAEVIAALSEDIKRLRPDVIVGIESRGFLFGAPVAHELGVGFVPFRKAGKLPYKTVTQEYALEYGTATVEAHVDAIKPGQRVVIVDDVLATGGTAVAAGQLVEKLGGATVGFAFFIELAFLAGRSKLVGRDITTLLSY</sequence>